<protein>
    <recommendedName>
        <fullName evidence="3">Peptidase A1 domain-containing protein</fullName>
    </recommendedName>
</protein>
<keyword evidence="5" id="KW-1185">Reference proteome</keyword>
<dbReference type="InterPro" id="IPR033121">
    <property type="entry name" value="PEPTIDASE_A1"/>
</dbReference>
<dbReference type="Pfam" id="PF14543">
    <property type="entry name" value="TAXi_N"/>
    <property type="match status" value="1"/>
</dbReference>
<dbReference type="Gene3D" id="2.40.70.10">
    <property type="entry name" value="Acid Proteases"/>
    <property type="match status" value="2"/>
</dbReference>
<feature type="domain" description="Peptidase A1" evidence="3">
    <location>
        <begin position="121"/>
        <end position="448"/>
    </location>
</feature>
<dbReference type="InterPro" id="IPR021109">
    <property type="entry name" value="Peptidase_aspartic_dom_sf"/>
</dbReference>
<dbReference type="PROSITE" id="PS51767">
    <property type="entry name" value="PEPTIDASE_A1"/>
    <property type="match status" value="1"/>
</dbReference>
<organism evidence="4 5">
    <name type="scientific">Xanthoceras sorbifolium</name>
    <dbReference type="NCBI Taxonomy" id="99658"/>
    <lineage>
        <taxon>Eukaryota</taxon>
        <taxon>Viridiplantae</taxon>
        <taxon>Streptophyta</taxon>
        <taxon>Embryophyta</taxon>
        <taxon>Tracheophyta</taxon>
        <taxon>Spermatophyta</taxon>
        <taxon>Magnoliopsida</taxon>
        <taxon>eudicotyledons</taxon>
        <taxon>Gunneridae</taxon>
        <taxon>Pentapetalae</taxon>
        <taxon>rosids</taxon>
        <taxon>malvids</taxon>
        <taxon>Sapindales</taxon>
        <taxon>Sapindaceae</taxon>
        <taxon>Xanthoceroideae</taxon>
        <taxon>Xanthoceras</taxon>
    </lineage>
</organism>
<dbReference type="PANTHER" id="PTHR13683">
    <property type="entry name" value="ASPARTYL PROTEASES"/>
    <property type="match status" value="1"/>
</dbReference>
<comment type="similarity">
    <text evidence="1">Belongs to the peptidase A1 family.</text>
</comment>
<evidence type="ECO:0000256" key="2">
    <source>
        <dbReference type="SAM" id="SignalP"/>
    </source>
</evidence>
<evidence type="ECO:0000313" key="4">
    <source>
        <dbReference type="EMBL" id="KAH7574017.1"/>
    </source>
</evidence>
<reference evidence="4 5" key="1">
    <citation type="submission" date="2021-02" db="EMBL/GenBank/DDBJ databases">
        <title>Plant Genome Project.</title>
        <authorList>
            <person name="Zhang R.-G."/>
        </authorList>
    </citation>
    <scope>NUCLEOTIDE SEQUENCE [LARGE SCALE GENOMIC DNA]</scope>
    <source>
        <tissue evidence="4">Leaves</tissue>
    </source>
</reference>
<comment type="caution">
    <text evidence="4">The sequence shown here is derived from an EMBL/GenBank/DDBJ whole genome shotgun (WGS) entry which is preliminary data.</text>
</comment>
<feature type="signal peptide" evidence="2">
    <location>
        <begin position="1"/>
        <end position="23"/>
    </location>
</feature>
<gene>
    <name evidence="4" type="ORF">JRO89_XS03G0240400</name>
</gene>
<accession>A0ABQ8ICM3</accession>
<feature type="chain" id="PRO_5047009420" description="Peptidase A1 domain-containing protein" evidence="2">
    <location>
        <begin position="24"/>
        <end position="454"/>
    </location>
</feature>
<evidence type="ECO:0000313" key="5">
    <source>
        <dbReference type="Proteomes" id="UP000827721"/>
    </source>
</evidence>
<proteinExistence type="inferred from homology"/>
<dbReference type="InterPro" id="IPR001461">
    <property type="entry name" value="Aspartic_peptidase_A1"/>
</dbReference>
<dbReference type="InterPro" id="IPR032799">
    <property type="entry name" value="TAXi_C"/>
</dbReference>
<dbReference type="EMBL" id="JAFEMO010000003">
    <property type="protein sequence ID" value="KAH7574017.1"/>
    <property type="molecule type" value="Genomic_DNA"/>
</dbReference>
<dbReference type="PANTHER" id="PTHR13683:SF806">
    <property type="entry name" value="EUKARYOTIC ASPARTYL PROTEASE FAMILY PROTEIN"/>
    <property type="match status" value="1"/>
</dbReference>
<name>A0ABQ8ICM3_9ROSI</name>
<evidence type="ECO:0000256" key="1">
    <source>
        <dbReference type="ARBA" id="ARBA00007447"/>
    </source>
</evidence>
<dbReference type="Proteomes" id="UP000827721">
    <property type="component" value="Unassembled WGS sequence"/>
</dbReference>
<dbReference type="SUPFAM" id="SSF50630">
    <property type="entry name" value="Acid proteases"/>
    <property type="match status" value="1"/>
</dbReference>
<sequence length="454" mass="49531">MASFGYLLCFCVLFLSSYWDKSCVYGARELANHQHVVNKKESLMHVASTACSASTKGLQIAHRYGPCSPLGQENPPPTFREILQRDQSRVRSLYSTPSSSDISNDESEVGAKLALHDKGNFVVQVGFGTPKQDLTLMFDTGSYMTWIQCLPCTNCYDQEEPIFDPSKSSTFSNPSCNTPTCPPYSIVYHDDSYTSGNYAKDTLTLSSTNVVHDFVFGCSKNNSATFGKVAGVLGVGQGDTSIMSQTLDNFGQEFCYCLPLRETSTGYLLFGIQAFETCSEPEISVPLITDLTGANHYFVKLVGITIGQKRLEISATGSLPSTIVDSGTIISRLPGSVYAELRSSFQELMSQYPKVDPDPLSLLDTCYDLSGYDDNIDNIVSPMTLHFGDSKDLKLDPSAVVSQDSNSQTVCLAFAGNDNSDDLTIIGNHQQRNLKIYYSMLDKIVGFSTGGCGN</sequence>
<dbReference type="Pfam" id="PF14541">
    <property type="entry name" value="TAXi_C"/>
    <property type="match status" value="1"/>
</dbReference>
<keyword evidence="2" id="KW-0732">Signal</keyword>
<evidence type="ECO:0000259" key="3">
    <source>
        <dbReference type="PROSITE" id="PS51767"/>
    </source>
</evidence>
<dbReference type="InterPro" id="IPR032861">
    <property type="entry name" value="TAXi_N"/>
</dbReference>